<dbReference type="Gene3D" id="2.40.50.690">
    <property type="match status" value="1"/>
</dbReference>
<name>A0A830H7I0_9CHLO</name>
<dbReference type="GO" id="GO:0003723">
    <property type="term" value="F:RNA binding"/>
    <property type="evidence" value="ECO:0007669"/>
    <property type="project" value="InterPro"/>
</dbReference>
<dbReference type="GO" id="GO:0000932">
    <property type="term" value="C:P-body"/>
    <property type="evidence" value="ECO:0007669"/>
    <property type="project" value="TreeGrafter"/>
</dbReference>
<proteinExistence type="inferred from homology"/>
<dbReference type="Pfam" id="PF17877">
    <property type="entry name" value="Dis3l2_C_term"/>
    <property type="match status" value="1"/>
</dbReference>
<dbReference type="EMBL" id="BNJQ01000001">
    <property type="protein sequence ID" value="GHP01489.1"/>
    <property type="molecule type" value="Genomic_DNA"/>
</dbReference>
<dbReference type="OrthoDB" id="372421at2759"/>
<dbReference type="SMART" id="SM00955">
    <property type="entry name" value="RNB"/>
    <property type="match status" value="1"/>
</dbReference>
<dbReference type="InterPro" id="IPR022966">
    <property type="entry name" value="RNase_II/R_CS"/>
</dbReference>
<evidence type="ECO:0000256" key="1">
    <source>
        <dbReference type="RuleBase" id="RU003901"/>
    </source>
</evidence>
<comment type="similarity">
    <text evidence="1">Belongs to the RNR ribonuclease family.</text>
</comment>
<comment type="caution">
    <text evidence="3">The sequence shown here is derived from an EMBL/GenBank/DDBJ whole genome shotgun (WGS) entry which is preliminary data.</text>
</comment>
<sequence length="875" mass="95250">MSATATATATEDTTPLEAVGTMRCSASNRNEAYLTVTAKTYENTLLQRDLVIDGAKSRGNAIDSDTVRVVLEPPEKWKPDAAAAGHGKQAASNASFSSDPFFTLFNQHPQKRPTARVVEVVKHGPRRERVVARLEAWDAGRGVKNTARLSPIDPRLPFMACREPKDNAALKAAYRKALQRKTVDENGKYVPPPLVKARVVNWKENTAYAMAEIVGVLGEVGQRDAETVALLANEGIDITHPENFPAAVDEQLAAAVGDGEHWRIPVEERTKRRDFTAKRVFSIDPPTARDLDDALHVDEQPDGTFVCGVHIADVSHFVTPGSPLDDEASKRCTSVYLVQKVLPMLPRVLCERLCSLQPNVERLTFSIEWRMDAEGNVLEQWIGRGIIRSVAKLAYGNAQALFDADDAGAEPPDDMPVEDQSLVDAVRVDLRNLRRLAAALRAKRMRADGSIALQSNNKLSFAFAGEYDEVSGDHCTPVGVSRYESREANRLVEDFMLLANRCVATFIAHAYPDRALLRRHAPPEQEKLTAAIGTLVESGKVDLGVLASLASLPASSDVHAVSDRRALSRMLEQLRVGGGAAASIDSETAGLLTNLLTKPMQLAVYFATGAVPEENWSHYALGFERYTHFTSPIRRYPDVEVHRLVQAALDAGLRGSDTAGMHLGHDTSPAAVDSAVAAFQRQLTLEDRRADVEDELEACAKASSLRDVDALSVVADACNLQKEASKRAQEASLKLHLVLMLRTCPLQCSGLVCALGAKHIDVYIAAIGTERRIYMEEMPGVTASSSDRKLSLSWHDGDERRAAHLGEVVPEMAHRSMSLYASLGANETMSVMVLPADLVVGARVPVVLRGRLSGEPRPDGYPGVMDVVCTLRVAP</sequence>
<evidence type="ECO:0000313" key="4">
    <source>
        <dbReference type="Proteomes" id="UP000660262"/>
    </source>
</evidence>
<reference evidence="3" key="1">
    <citation type="submission" date="2020-10" db="EMBL/GenBank/DDBJ databases">
        <title>Unveiling of a novel bifunctional photoreceptor, Dualchrome1, isolated from a cosmopolitan green alga.</title>
        <authorList>
            <person name="Suzuki S."/>
            <person name="Kawachi M."/>
        </authorList>
    </citation>
    <scope>NUCLEOTIDE SEQUENCE</scope>
    <source>
        <strain evidence="3">NIES 2893</strain>
    </source>
</reference>
<dbReference type="PANTHER" id="PTHR23355:SF9">
    <property type="entry name" value="DIS3-LIKE EXONUCLEASE 2"/>
    <property type="match status" value="1"/>
</dbReference>
<gene>
    <name evidence="3" type="ORF">PPROV_000024500</name>
</gene>
<dbReference type="InterPro" id="IPR041093">
    <property type="entry name" value="Dis3l2-like_C"/>
</dbReference>
<evidence type="ECO:0000259" key="2">
    <source>
        <dbReference type="SMART" id="SM00955"/>
    </source>
</evidence>
<dbReference type="InterPro" id="IPR012340">
    <property type="entry name" value="NA-bd_OB-fold"/>
</dbReference>
<dbReference type="PANTHER" id="PTHR23355">
    <property type="entry name" value="RIBONUCLEASE"/>
    <property type="match status" value="1"/>
</dbReference>
<dbReference type="Proteomes" id="UP000660262">
    <property type="component" value="Unassembled WGS sequence"/>
</dbReference>
<dbReference type="AlphaFoldDB" id="A0A830H7I0"/>
<evidence type="ECO:0000313" key="3">
    <source>
        <dbReference type="EMBL" id="GHP01489.1"/>
    </source>
</evidence>
<keyword evidence="4" id="KW-1185">Reference proteome</keyword>
<dbReference type="SUPFAM" id="SSF50249">
    <property type="entry name" value="Nucleic acid-binding proteins"/>
    <property type="match status" value="2"/>
</dbReference>
<organism evidence="3 4">
    <name type="scientific">Pycnococcus provasolii</name>
    <dbReference type="NCBI Taxonomy" id="41880"/>
    <lineage>
        <taxon>Eukaryota</taxon>
        <taxon>Viridiplantae</taxon>
        <taxon>Chlorophyta</taxon>
        <taxon>Pseudoscourfieldiophyceae</taxon>
        <taxon>Pseudoscourfieldiales</taxon>
        <taxon>Pycnococcaceae</taxon>
        <taxon>Pycnococcus</taxon>
    </lineage>
</organism>
<dbReference type="GO" id="GO:0000175">
    <property type="term" value="F:3'-5'-RNA exonuclease activity"/>
    <property type="evidence" value="ECO:0007669"/>
    <property type="project" value="TreeGrafter"/>
</dbReference>
<accession>A0A830H7I0</accession>
<protein>
    <recommendedName>
        <fullName evidence="2">RNB domain-containing protein</fullName>
    </recommendedName>
</protein>
<dbReference type="GO" id="GO:0006402">
    <property type="term" value="P:mRNA catabolic process"/>
    <property type="evidence" value="ECO:0007669"/>
    <property type="project" value="TreeGrafter"/>
</dbReference>
<dbReference type="InterPro" id="IPR050180">
    <property type="entry name" value="RNR_Ribonuclease"/>
</dbReference>
<dbReference type="Pfam" id="PF17849">
    <property type="entry name" value="OB_Dis3"/>
    <property type="match status" value="1"/>
</dbReference>
<feature type="domain" description="RNB" evidence="2">
    <location>
        <begin position="272"/>
        <end position="651"/>
    </location>
</feature>
<dbReference type="PROSITE" id="PS01175">
    <property type="entry name" value="RIBONUCLEASE_II"/>
    <property type="match status" value="1"/>
</dbReference>
<dbReference type="InterPro" id="IPR041505">
    <property type="entry name" value="Dis3_CSD2"/>
</dbReference>
<dbReference type="InterPro" id="IPR001900">
    <property type="entry name" value="RNase_II/R"/>
</dbReference>
<dbReference type="Pfam" id="PF00773">
    <property type="entry name" value="RNB"/>
    <property type="match status" value="1"/>
</dbReference>